<sequence>MRCGKPVRDESYEFCEDCSRQESGITCGLNLWLHREPVAGALYRFKYHNRRNYGKIFAGELAARYADQLRRWEAEEIIPVPLHRSRRRKRGFNQAEILARELGAATGIPVRTDVLFRVKKTSPQKSLGKKERQANLKGAFAVSGAWNPGKNVVLIDDIYTTGATLDRAAKMLRKAGARNVYFLTISIGQGI</sequence>
<dbReference type="InterPro" id="IPR051910">
    <property type="entry name" value="ComF/GntX_DNA_util-trans"/>
</dbReference>
<dbReference type="Gene3D" id="3.40.50.2020">
    <property type="match status" value="1"/>
</dbReference>
<accession>A0A9D2SSZ1</accession>
<dbReference type="InterPro" id="IPR000836">
    <property type="entry name" value="PRTase_dom"/>
</dbReference>
<dbReference type="InterPro" id="IPR029057">
    <property type="entry name" value="PRTase-like"/>
</dbReference>
<dbReference type="PANTHER" id="PTHR47505">
    <property type="entry name" value="DNA UTILIZATION PROTEIN YHGH"/>
    <property type="match status" value="1"/>
</dbReference>
<comment type="similarity">
    <text evidence="1">Belongs to the ComF/GntX family.</text>
</comment>
<protein>
    <submittedName>
        <fullName evidence="3">ComF family protein</fullName>
    </submittedName>
</protein>
<dbReference type="Pfam" id="PF00156">
    <property type="entry name" value="Pribosyltran"/>
    <property type="match status" value="1"/>
</dbReference>
<evidence type="ECO:0000256" key="1">
    <source>
        <dbReference type="ARBA" id="ARBA00008007"/>
    </source>
</evidence>
<gene>
    <name evidence="3" type="ORF">H9758_05490</name>
</gene>
<evidence type="ECO:0000259" key="2">
    <source>
        <dbReference type="Pfam" id="PF00156"/>
    </source>
</evidence>
<name>A0A9D2SSZ1_9FIRM</name>
<reference evidence="3" key="1">
    <citation type="journal article" date="2021" name="PeerJ">
        <title>Extensive microbial diversity within the chicken gut microbiome revealed by metagenomics and culture.</title>
        <authorList>
            <person name="Gilroy R."/>
            <person name="Ravi A."/>
            <person name="Getino M."/>
            <person name="Pursley I."/>
            <person name="Horton D.L."/>
            <person name="Alikhan N.F."/>
            <person name="Baker D."/>
            <person name="Gharbi K."/>
            <person name="Hall N."/>
            <person name="Watson M."/>
            <person name="Adriaenssens E.M."/>
            <person name="Foster-Nyarko E."/>
            <person name="Jarju S."/>
            <person name="Secka A."/>
            <person name="Antonio M."/>
            <person name="Oren A."/>
            <person name="Chaudhuri R.R."/>
            <person name="La Ragione R."/>
            <person name="Hildebrand F."/>
            <person name="Pallen M.J."/>
        </authorList>
    </citation>
    <scope>NUCLEOTIDE SEQUENCE</scope>
    <source>
        <strain evidence="3">ChiW19-954</strain>
    </source>
</reference>
<dbReference type="AlphaFoldDB" id="A0A9D2SSZ1"/>
<dbReference type="EMBL" id="DWWO01000071">
    <property type="protein sequence ID" value="HJC34032.1"/>
    <property type="molecule type" value="Genomic_DNA"/>
</dbReference>
<organism evidence="3 4">
    <name type="scientific">Candidatus Mediterraneibacter faecipullorum</name>
    <dbReference type="NCBI Taxonomy" id="2838670"/>
    <lineage>
        <taxon>Bacteria</taxon>
        <taxon>Bacillati</taxon>
        <taxon>Bacillota</taxon>
        <taxon>Clostridia</taxon>
        <taxon>Lachnospirales</taxon>
        <taxon>Lachnospiraceae</taxon>
        <taxon>Mediterraneibacter</taxon>
    </lineage>
</organism>
<evidence type="ECO:0000313" key="4">
    <source>
        <dbReference type="Proteomes" id="UP000823890"/>
    </source>
</evidence>
<dbReference type="CDD" id="cd06223">
    <property type="entry name" value="PRTases_typeI"/>
    <property type="match status" value="1"/>
</dbReference>
<evidence type="ECO:0000313" key="3">
    <source>
        <dbReference type="EMBL" id="HJC34032.1"/>
    </source>
</evidence>
<dbReference type="Proteomes" id="UP000823890">
    <property type="component" value="Unassembled WGS sequence"/>
</dbReference>
<dbReference type="PANTHER" id="PTHR47505:SF1">
    <property type="entry name" value="DNA UTILIZATION PROTEIN YHGH"/>
    <property type="match status" value="1"/>
</dbReference>
<feature type="domain" description="Phosphoribosyltransferase" evidence="2">
    <location>
        <begin position="89"/>
        <end position="182"/>
    </location>
</feature>
<comment type="caution">
    <text evidence="3">The sequence shown here is derived from an EMBL/GenBank/DDBJ whole genome shotgun (WGS) entry which is preliminary data.</text>
</comment>
<proteinExistence type="inferred from homology"/>
<reference evidence="3" key="2">
    <citation type="submission" date="2021-04" db="EMBL/GenBank/DDBJ databases">
        <authorList>
            <person name="Gilroy R."/>
        </authorList>
    </citation>
    <scope>NUCLEOTIDE SEQUENCE</scope>
    <source>
        <strain evidence="3">ChiW19-954</strain>
    </source>
</reference>
<dbReference type="SUPFAM" id="SSF53271">
    <property type="entry name" value="PRTase-like"/>
    <property type="match status" value="1"/>
</dbReference>